<dbReference type="AlphaFoldDB" id="A0A2T1A353"/>
<name>A0A2T1A353_9ACTN</name>
<sequence>MIDVLIAGAGPIGLATALYAARCGLQVVVVEPRATPIDKACGEGLMPSAVEALDRLGVQPAGVEFNGIRYTDGIRFAEARFAARPGLGVRRTELQRALHARVADAGVEMIEATVGEVEQRSDQVRTAGLVARYLVAADGLHSRVRESLGLAVDHAGARRWGTRRHFAVPAWTDLVEVHWSDDAEAYVTPIGPAEVGVAVLTSRRASYDEQLRGFGALSEHLAGAAPSTPVLGAGPLRQSASRRVLGRVALVGDAAGYVDAITGEGVAVGLASAEALVECLARDDLAAYEGMWRRRTRRYRTLTTGLLWASGRPALRRQIVPVAARFPPLYGAVVRQLAR</sequence>
<dbReference type="EMBL" id="PVUE01000003">
    <property type="protein sequence ID" value="PRZ43035.1"/>
    <property type="molecule type" value="Genomic_DNA"/>
</dbReference>
<dbReference type="InterPro" id="IPR002938">
    <property type="entry name" value="FAD-bd"/>
</dbReference>
<dbReference type="Pfam" id="PF01494">
    <property type="entry name" value="FAD_binding_3"/>
    <property type="match status" value="1"/>
</dbReference>
<feature type="domain" description="FAD-binding" evidence="1">
    <location>
        <begin position="2"/>
        <end position="156"/>
    </location>
</feature>
<dbReference type="RefSeq" id="WP_106348017.1">
    <property type="nucleotide sequence ID" value="NZ_PVUE01000003.1"/>
</dbReference>
<evidence type="ECO:0000313" key="2">
    <source>
        <dbReference type="EMBL" id="PRZ43035.1"/>
    </source>
</evidence>
<protein>
    <submittedName>
        <fullName evidence="2">Flavin-dependent dehydrogenase</fullName>
    </submittedName>
</protein>
<evidence type="ECO:0000259" key="1">
    <source>
        <dbReference type="Pfam" id="PF01494"/>
    </source>
</evidence>
<dbReference type="GO" id="GO:0071949">
    <property type="term" value="F:FAD binding"/>
    <property type="evidence" value="ECO:0007669"/>
    <property type="project" value="InterPro"/>
</dbReference>
<dbReference type="SUPFAM" id="SSF51905">
    <property type="entry name" value="FAD/NAD(P)-binding domain"/>
    <property type="match status" value="1"/>
</dbReference>
<dbReference type="PANTHER" id="PTHR42685">
    <property type="entry name" value="GERANYLGERANYL DIPHOSPHATE REDUCTASE"/>
    <property type="match status" value="1"/>
</dbReference>
<dbReference type="Gene3D" id="3.50.50.60">
    <property type="entry name" value="FAD/NAD(P)-binding domain"/>
    <property type="match status" value="1"/>
</dbReference>
<comment type="caution">
    <text evidence="2">The sequence shown here is derived from an EMBL/GenBank/DDBJ whole genome shotgun (WGS) entry which is preliminary data.</text>
</comment>
<accession>A0A2T1A353</accession>
<proteinExistence type="predicted"/>
<keyword evidence="3" id="KW-1185">Reference proteome</keyword>
<dbReference type="PRINTS" id="PR00420">
    <property type="entry name" value="RNGMNOXGNASE"/>
</dbReference>
<evidence type="ECO:0000313" key="3">
    <source>
        <dbReference type="Proteomes" id="UP000237752"/>
    </source>
</evidence>
<gene>
    <name evidence="2" type="ORF">CLV47_10391</name>
</gene>
<dbReference type="InterPro" id="IPR036188">
    <property type="entry name" value="FAD/NAD-bd_sf"/>
</dbReference>
<dbReference type="InterPro" id="IPR050407">
    <property type="entry name" value="Geranylgeranyl_reductase"/>
</dbReference>
<reference evidence="2 3" key="1">
    <citation type="submission" date="2018-03" db="EMBL/GenBank/DDBJ databases">
        <title>Genomic Encyclopedia of Archaeal and Bacterial Type Strains, Phase II (KMG-II): from individual species to whole genera.</title>
        <authorList>
            <person name="Goeker M."/>
        </authorList>
    </citation>
    <scope>NUCLEOTIDE SEQUENCE [LARGE SCALE GENOMIC DNA]</scope>
    <source>
        <strain evidence="2 3">DSM 100065</strain>
    </source>
</reference>
<dbReference type="PANTHER" id="PTHR42685:SF19">
    <property type="entry name" value="POSSIBLE OXIDOREDUCTASE"/>
    <property type="match status" value="1"/>
</dbReference>
<dbReference type="Proteomes" id="UP000237752">
    <property type="component" value="Unassembled WGS sequence"/>
</dbReference>
<organism evidence="2 3">
    <name type="scientific">Antricoccus suffuscus</name>
    <dbReference type="NCBI Taxonomy" id="1629062"/>
    <lineage>
        <taxon>Bacteria</taxon>
        <taxon>Bacillati</taxon>
        <taxon>Actinomycetota</taxon>
        <taxon>Actinomycetes</taxon>
        <taxon>Geodermatophilales</taxon>
        <taxon>Antricoccaceae</taxon>
        <taxon>Antricoccus</taxon>
    </lineage>
</organism>
<dbReference type="OrthoDB" id="113955at2"/>